<accession>A0AA90ZU61</accession>
<dbReference type="GO" id="GO:0004713">
    <property type="term" value="F:protein tyrosine kinase activity"/>
    <property type="evidence" value="ECO:0007669"/>
    <property type="project" value="TreeGrafter"/>
</dbReference>
<keyword evidence="1" id="KW-0472">Membrane</keyword>
<evidence type="ECO:0000313" key="3">
    <source>
        <dbReference type="Proteomes" id="UP000421408"/>
    </source>
</evidence>
<dbReference type="PANTHER" id="PTHR32309:SF13">
    <property type="entry name" value="FERRIC ENTEROBACTIN TRANSPORT PROTEIN FEPE"/>
    <property type="match status" value="1"/>
</dbReference>
<evidence type="ECO:0000313" key="2">
    <source>
        <dbReference type="EMBL" id="MQN83193.1"/>
    </source>
</evidence>
<dbReference type="GO" id="GO:0005886">
    <property type="term" value="C:plasma membrane"/>
    <property type="evidence" value="ECO:0007669"/>
    <property type="project" value="TreeGrafter"/>
</dbReference>
<feature type="transmembrane region" description="Helical" evidence="1">
    <location>
        <begin position="25"/>
        <end position="44"/>
    </location>
</feature>
<sequence length="346" mass="39341">MKQEAQTQRVNYKLVLQEIWKRRKLYFIGLPIVLILSCLFIISIPRTYSSETKMAPEVDSPNSGSTLGSLASSFGFDLSEIQSSDAITPLLYPQLIDDNGFISELFGIKVINKKGDIKTDLYTYYKKYQQYSWWAKAIGAITDLFKSKKSTIVSGKFNPYIPSKNDEEIMSAIRKSINISVDKKTGVITIKSKAQDALVCKIVADSVRGHLQQYITRYRTNKARKDYAYYKSLTEEAKAQYEKARRLYGGYADANSDVILESFRSKQEDLENDMQLKYNTYSTLNTQLQAAKAKIQEKTPAFTLIQGAAVPIKASEPKRMLFVLGTMIFAFILISIYVLKDIIKEE</sequence>
<dbReference type="Proteomes" id="UP000421408">
    <property type="component" value="Unassembled WGS sequence"/>
</dbReference>
<dbReference type="AlphaFoldDB" id="A0AA90ZU61"/>
<organism evidence="2 3">
    <name type="scientific">Segatella copri</name>
    <dbReference type="NCBI Taxonomy" id="165179"/>
    <lineage>
        <taxon>Bacteria</taxon>
        <taxon>Pseudomonadati</taxon>
        <taxon>Bacteroidota</taxon>
        <taxon>Bacteroidia</taxon>
        <taxon>Bacteroidales</taxon>
        <taxon>Prevotellaceae</taxon>
        <taxon>Segatella</taxon>
    </lineage>
</organism>
<gene>
    <name evidence="2" type="ORF">F7D74_04125</name>
</gene>
<dbReference type="RefSeq" id="WP_153118458.1">
    <property type="nucleotide sequence ID" value="NZ_VZCC01000020.1"/>
</dbReference>
<protein>
    <submittedName>
        <fullName evidence="2">Chain-length determining protein</fullName>
    </submittedName>
</protein>
<keyword evidence="1" id="KW-0812">Transmembrane</keyword>
<reference evidence="3" key="1">
    <citation type="submission" date="2019-09" db="EMBL/GenBank/DDBJ databases">
        <title>Distinct polysaccharide growth profiles of human intestinal Prevotella copri isolates.</title>
        <authorList>
            <person name="Fehlner-Peach H."/>
            <person name="Magnabosco C."/>
            <person name="Raghavan V."/>
            <person name="Scher J.U."/>
            <person name="Tett A."/>
            <person name="Cox L.M."/>
            <person name="Gottsegen C."/>
            <person name="Watters A."/>
            <person name="Wiltshire- Gordon J.D."/>
            <person name="Segata N."/>
            <person name="Bonneau R."/>
            <person name="Littman D.R."/>
        </authorList>
    </citation>
    <scope>NUCLEOTIDE SEQUENCE [LARGE SCALE GENOMIC DNA]</scope>
    <source>
        <strain evidence="3">iAA108</strain>
    </source>
</reference>
<dbReference type="PANTHER" id="PTHR32309">
    <property type="entry name" value="TYROSINE-PROTEIN KINASE"/>
    <property type="match status" value="1"/>
</dbReference>
<feature type="transmembrane region" description="Helical" evidence="1">
    <location>
        <begin position="320"/>
        <end position="339"/>
    </location>
</feature>
<evidence type="ECO:0000256" key="1">
    <source>
        <dbReference type="SAM" id="Phobius"/>
    </source>
</evidence>
<dbReference type="EMBL" id="VZCC01000020">
    <property type="protein sequence ID" value="MQN83193.1"/>
    <property type="molecule type" value="Genomic_DNA"/>
</dbReference>
<proteinExistence type="predicted"/>
<keyword evidence="1" id="KW-1133">Transmembrane helix</keyword>
<name>A0AA90ZU61_9BACT</name>
<comment type="caution">
    <text evidence="2">The sequence shown here is derived from an EMBL/GenBank/DDBJ whole genome shotgun (WGS) entry which is preliminary data.</text>
</comment>
<dbReference type="InterPro" id="IPR050445">
    <property type="entry name" value="Bact_polysacc_biosynth/exp"/>
</dbReference>